<dbReference type="CDD" id="cd04731">
    <property type="entry name" value="HisF"/>
    <property type="match status" value="1"/>
</dbReference>
<comment type="subunit">
    <text evidence="3">Heterodimer of HisH and HisF.</text>
</comment>
<dbReference type="GO" id="GO:0000105">
    <property type="term" value="P:L-histidine biosynthetic process"/>
    <property type="evidence" value="ECO:0007669"/>
    <property type="project" value="UniProtKB-KW"/>
</dbReference>
<protein>
    <recommendedName>
        <fullName evidence="5">Imidazole glycerol phosphate synthase subunit HisF</fullName>
        <ecNumber evidence="4">4.3.2.10</ecNumber>
    </recommendedName>
    <alternativeName>
        <fullName evidence="10">IGP synthase cyclase subunit</fullName>
    </alternativeName>
    <alternativeName>
        <fullName evidence="11">IGP synthase subunit HisF</fullName>
    </alternativeName>
    <alternativeName>
        <fullName evidence="12">ImGP synthase subunit HisF</fullName>
    </alternativeName>
</protein>
<keyword evidence="8" id="KW-0456">Lyase</keyword>
<dbReference type="PANTHER" id="PTHR21235">
    <property type="entry name" value="IMIDAZOLE GLYCEROL PHOSPHATE SYNTHASE SUBUNIT HISF/H IGP SYNTHASE SUBUNIT HISF/H"/>
    <property type="match status" value="1"/>
</dbReference>
<gene>
    <name evidence="15" type="ORF">GV68_21910</name>
</gene>
<evidence type="ECO:0000256" key="1">
    <source>
        <dbReference type="ARBA" id="ARBA00005091"/>
    </source>
</evidence>
<dbReference type="EC" id="4.3.2.10" evidence="4"/>
<evidence type="ECO:0000256" key="10">
    <source>
        <dbReference type="ARBA" id="ARBA00030264"/>
    </source>
</evidence>
<evidence type="ECO:0000256" key="6">
    <source>
        <dbReference type="ARBA" id="ARBA00022605"/>
    </source>
</evidence>
<comment type="caution">
    <text evidence="15">The sequence shown here is derived from an EMBL/GenBank/DDBJ whole genome shotgun (WGS) entry which is preliminary data.</text>
</comment>
<dbReference type="GO" id="GO:0000107">
    <property type="term" value="F:imidazoleglycerol-phosphate synthase activity"/>
    <property type="evidence" value="ECO:0007669"/>
    <property type="project" value="InterPro"/>
</dbReference>
<sequence>MELISPRIIPVLLMDRSRRLVKTVGFRERTYIGDPFNVVRIFNEKEVDEICLIDIDATADGRDPDLGFVREFASECFMPLSYGGGLKEVNVCEALHKVGVEKLVIGTQAPEETLVRELATSFGSQAVVVSIDVHRGTNGTEVRILNGTRRVDQDPLEFAQRMVQAGAGEILLNSIDNDGARTGYDLELIRQFSKSVPVPLIALGGAGEHVHLRDGLSAGASAVASGSAFTFQGPLRAVLITYPTPEEIDTAIIHGALTT</sequence>
<evidence type="ECO:0000256" key="14">
    <source>
        <dbReference type="RuleBase" id="RU003657"/>
    </source>
</evidence>
<organism evidence="15 16">
    <name type="scientific">Pseudorhizobium pelagicum</name>
    <dbReference type="NCBI Taxonomy" id="1509405"/>
    <lineage>
        <taxon>Bacteria</taxon>
        <taxon>Pseudomonadati</taxon>
        <taxon>Pseudomonadota</taxon>
        <taxon>Alphaproteobacteria</taxon>
        <taxon>Hyphomicrobiales</taxon>
        <taxon>Rhizobiaceae</taxon>
        <taxon>Rhizobium/Agrobacterium group</taxon>
        <taxon>Pseudorhizobium</taxon>
    </lineage>
</organism>
<evidence type="ECO:0000256" key="7">
    <source>
        <dbReference type="ARBA" id="ARBA00023102"/>
    </source>
</evidence>
<evidence type="ECO:0000256" key="9">
    <source>
        <dbReference type="ARBA" id="ARBA00025475"/>
    </source>
</evidence>
<comment type="similarity">
    <text evidence="2 14">Belongs to the HisA/HisF family.</text>
</comment>
<dbReference type="EMBL" id="JOKJ01000052">
    <property type="protein sequence ID" value="KEQ02462.1"/>
    <property type="molecule type" value="Genomic_DNA"/>
</dbReference>
<dbReference type="InterPro" id="IPR004651">
    <property type="entry name" value="HisF"/>
</dbReference>
<keyword evidence="6 14" id="KW-0028">Amino-acid biosynthesis</keyword>
<accession>A0A922P0C0</accession>
<dbReference type="PANTHER" id="PTHR21235:SF2">
    <property type="entry name" value="IMIDAZOLE GLYCEROL PHOSPHATE SYNTHASE HISHF"/>
    <property type="match status" value="1"/>
</dbReference>
<dbReference type="Proteomes" id="UP000052167">
    <property type="component" value="Unassembled WGS sequence"/>
</dbReference>
<evidence type="ECO:0000313" key="16">
    <source>
        <dbReference type="Proteomes" id="UP000052167"/>
    </source>
</evidence>
<evidence type="ECO:0000256" key="11">
    <source>
        <dbReference type="ARBA" id="ARBA00031409"/>
    </source>
</evidence>
<evidence type="ECO:0000256" key="13">
    <source>
        <dbReference type="ARBA" id="ARBA00047838"/>
    </source>
</evidence>
<evidence type="ECO:0000256" key="2">
    <source>
        <dbReference type="ARBA" id="ARBA00009667"/>
    </source>
</evidence>
<evidence type="ECO:0000256" key="4">
    <source>
        <dbReference type="ARBA" id="ARBA00012809"/>
    </source>
</evidence>
<proteinExistence type="inferred from homology"/>
<evidence type="ECO:0000256" key="12">
    <source>
        <dbReference type="ARBA" id="ARBA00032401"/>
    </source>
</evidence>
<comment type="function">
    <text evidence="9">IGPS catalyzes the conversion of PRFAR and glutamine to IGP, AICAR and glutamate. The HisF subunit catalyzes the cyclization activity that produces IGP and AICAR from PRFAR using the ammonia provided by the HisH subunit.</text>
</comment>
<dbReference type="SUPFAM" id="SSF51366">
    <property type="entry name" value="Ribulose-phoshate binding barrel"/>
    <property type="match status" value="1"/>
</dbReference>
<dbReference type="InterPro" id="IPR006062">
    <property type="entry name" value="His_biosynth"/>
</dbReference>
<comment type="pathway">
    <text evidence="1">Amino-acid biosynthesis; L-histidine biosynthesis; L-histidine from 5-phospho-alpha-D-ribose 1-diphosphate: step 5/9.</text>
</comment>
<dbReference type="Pfam" id="PF00977">
    <property type="entry name" value="His_biosynth"/>
    <property type="match status" value="1"/>
</dbReference>
<dbReference type="AlphaFoldDB" id="A0A922P0C0"/>
<dbReference type="InterPro" id="IPR011060">
    <property type="entry name" value="RibuloseP-bd_barrel"/>
</dbReference>
<evidence type="ECO:0000256" key="5">
    <source>
        <dbReference type="ARBA" id="ARBA00016318"/>
    </source>
</evidence>
<dbReference type="OrthoDB" id="9781903at2"/>
<dbReference type="RefSeq" id="WP_037169814.1">
    <property type="nucleotide sequence ID" value="NZ_JOKI01000048.1"/>
</dbReference>
<comment type="catalytic activity">
    <reaction evidence="13">
        <text>5-[(5-phospho-1-deoxy-D-ribulos-1-ylimino)methylamino]-1-(5-phospho-beta-D-ribosyl)imidazole-4-carboxamide + L-glutamine = D-erythro-1-(imidazol-4-yl)glycerol 3-phosphate + 5-amino-1-(5-phospho-beta-D-ribosyl)imidazole-4-carboxamide + L-glutamate + H(+)</text>
        <dbReference type="Rhea" id="RHEA:24793"/>
        <dbReference type="ChEBI" id="CHEBI:15378"/>
        <dbReference type="ChEBI" id="CHEBI:29985"/>
        <dbReference type="ChEBI" id="CHEBI:58278"/>
        <dbReference type="ChEBI" id="CHEBI:58359"/>
        <dbReference type="ChEBI" id="CHEBI:58475"/>
        <dbReference type="ChEBI" id="CHEBI:58525"/>
        <dbReference type="EC" id="4.3.2.10"/>
    </reaction>
</comment>
<reference evidence="15 16" key="1">
    <citation type="submission" date="2014-06" db="EMBL/GenBank/DDBJ databases">
        <title>Rhizobium pelagicum/R2-400B4.</title>
        <authorList>
            <person name="Kimes N.E."/>
            <person name="Lopez-Perez M."/>
        </authorList>
    </citation>
    <scope>NUCLEOTIDE SEQUENCE [LARGE SCALE GENOMIC DNA]</scope>
    <source>
        <strain evidence="15 16">R2-400B4</strain>
    </source>
</reference>
<dbReference type="NCBIfam" id="NF038364">
    <property type="entry name" value="AglZ_HisF2_fam"/>
    <property type="match status" value="1"/>
</dbReference>
<evidence type="ECO:0000256" key="8">
    <source>
        <dbReference type="ARBA" id="ARBA00023239"/>
    </source>
</evidence>
<keyword evidence="16" id="KW-1185">Reference proteome</keyword>
<name>A0A922P0C0_9HYPH</name>
<dbReference type="Gene3D" id="3.20.20.70">
    <property type="entry name" value="Aldolase class I"/>
    <property type="match status" value="1"/>
</dbReference>
<dbReference type="InterPro" id="IPR013785">
    <property type="entry name" value="Aldolase_TIM"/>
</dbReference>
<evidence type="ECO:0000256" key="3">
    <source>
        <dbReference type="ARBA" id="ARBA00011152"/>
    </source>
</evidence>
<dbReference type="InterPro" id="IPR050064">
    <property type="entry name" value="IGPS_HisA/HisF"/>
</dbReference>
<keyword evidence="7 14" id="KW-0368">Histidine biosynthesis</keyword>
<dbReference type="GO" id="GO:0016829">
    <property type="term" value="F:lyase activity"/>
    <property type="evidence" value="ECO:0007669"/>
    <property type="project" value="UniProtKB-KW"/>
</dbReference>
<evidence type="ECO:0000313" key="15">
    <source>
        <dbReference type="EMBL" id="KEQ02462.1"/>
    </source>
</evidence>